<dbReference type="RefSeq" id="XP_005650135.1">
    <property type="nucleotide sequence ID" value="XM_005650078.1"/>
</dbReference>
<sequence length="117" mass="11908">MASYGRLLVIVGLLTLVVSNGIAVEGVSMAQTRKLQQLLAPVTNAVVGGSLANTQNNNNNNNNNNNGGNGYGSNNNNNNNNGGGCGGLLSPVTGCGLLVNSQNTNNNNNNNGRKLLA</sequence>
<evidence type="ECO:0000313" key="3">
    <source>
        <dbReference type="EMBL" id="EIE25591.1"/>
    </source>
</evidence>
<evidence type="ECO:0000256" key="2">
    <source>
        <dbReference type="SAM" id="SignalP"/>
    </source>
</evidence>
<organism evidence="3 4">
    <name type="scientific">Coccomyxa subellipsoidea (strain C-169)</name>
    <name type="common">Green microalga</name>
    <dbReference type="NCBI Taxonomy" id="574566"/>
    <lineage>
        <taxon>Eukaryota</taxon>
        <taxon>Viridiplantae</taxon>
        <taxon>Chlorophyta</taxon>
        <taxon>core chlorophytes</taxon>
        <taxon>Trebouxiophyceae</taxon>
        <taxon>Trebouxiophyceae incertae sedis</taxon>
        <taxon>Coccomyxaceae</taxon>
        <taxon>Coccomyxa</taxon>
        <taxon>Coccomyxa subellipsoidea</taxon>
    </lineage>
</organism>
<keyword evidence="2" id="KW-0732">Signal</keyword>
<dbReference type="GeneID" id="17043593"/>
<feature type="chain" id="PRO_5003636919" evidence="2">
    <location>
        <begin position="24"/>
        <end position="117"/>
    </location>
</feature>
<keyword evidence="4" id="KW-1185">Reference proteome</keyword>
<evidence type="ECO:0000313" key="4">
    <source>
        <dbReference type="Proteomes" id="UP000007264"/>
    </source>
</evidence>
<feature type="signal peptide" evidence="2">
    <location>
        <begin position="1"/>
        <end position="23"/>
    </location>
</feature>
<comment type="caution">
    <text evidence="3">The sequence shown here is derived from an EMBL/GenBank/DDBJ whole genome shotgun (WGS) entry which is preliminary data.</text>
</comment>
<dbReference type="KEGG" id="csl:COCSUDRAFT_65322"/>
<feature type="compositionally biased region" description="Low complexity" evidence="1">
    <location>
        <begin position="56"/>
        <end position="80"/>
    </location>
</feature>
<feature type="region of interest" description="Disordered" evidence="1">
    <location>
        <begin position="51"/>
        <end position="83"/>
    </location>
</feature>
<dbReference type="EMBL" id="AGSI01000004">
    <property type="protein sequence ID" value="EIE25591.1"/>
    <property type="molecule type" value="Genomic_DNA"/>
</dbReference>
<dbReference type="Proteomes" id="UP000007264">
    <property type="component" value="Unassembled WGS sequence"/>
</dbReference>
<dbReference type="AlphaFoldDB" id="I0Z4M2"/>
<accession>I0Z4M2</accession>
<gene>
    <name evidence="3" type="ORF">COCSUDRAFT_65322</name>
</gene>
<evidence type="ECO:0000256" key="1">
    <source>
        <dbReference type="SAM" id="MobiDB-lite"/>
    </source>
</evidence>
<name>I0Z4M2_COCSC</name>
<protein>
    <submittedName>
        <fullName evidence="3">Uncharacterized protein</fullName>
    </submittedName>
</protein>
<proteinExistence type="predicted"/>
<reference evidence="3 4" key="1">
    <citation type="journal article" date="2012" name="Genome Biol.">
        <title>The genome of the polar eukaryotic microalga coccomyxa subellipsoidea reveals traits of cold adaptation.</title>
        <authorList>
            <person name="Blanc G."/>
            <person name="Agarkova I."/>
            <person name="Grimwood J."/>
            <person name="Kuo A."/>
            <person name="Brueggeman A."/>
            <person name="Dunigan D."/>
            <person name="Gurnon J."/>
            <person name="Ladunga I."/>
            <person name="Lindquist E."/>
            <person name="Lucas S."/>
            <person name="Pangilinan J."/>
            <person name="Proschold T."/>
            <person name="Salamov A."/>
            <person name="Schmutz J."/>
            <person name="Weeks D."/>
            <person name="Yamada T."/>
            <person name="Claverie J.M."/>
            <person name="Grigoriev I."/>
            <person name="Van Etten J."/>
            <person name="Lomsadze A."/>
            <person name="Borodovsky M."/>
        </authorList>
    </citation>
    <scope>NUCLEOTIDE SEQUENCE [LARGE SCALE GENOMIC DNA]</scope>
    <source>
        <strain evidence="3 4">C-169</strain>
    </source>
</reference>